<dbReference type="InterPro" id="IPR042104">
    <property type="entry name" value="PKS_dehydratase_sf"/>
</dbReference>
<feature type="domain" description="PKS/mFAS DH" evidence="9">
    <location>
        <begin position="948"/>
        <end position="1225"/>
    </location>
</feature>
<dbReference type="Pfam" id="PF00698">
    <property type="entry name" value="Acyl_transf_1"/>
    <property type="match status" value="1"/>
</dbReference>
<dbReference type="SMART" id="SM00825">
    <property type="entry name" value="PKS_KS"/>
    <property type="match status" value="1"/>
</dbReference>
<proteinExistence type="predicted"/>
<dbReference type="InterPro" id="IPR020841">
    <property type="entry name" value="PKS_Beta-ketoAc_synthase_dom"/>
</dbReference>
<dbReference type="InterPro" id="IPR036291">
    <property type="entry name" value="NAD(P)-bd_dom_sf"/>
</dbReference>
<dbReference type="InterPro" id="IPR020802">
    <property type="entry name" value="TesA-like"/>
</dbReference>
<keyword evidence="4 10" id="KW-0012">Acyltransferase</keyword>
<evidence type="ECO:0000259" key="7">
    <source>
        <dbReference type="PROSITE" id="PS50075"/>
    </source>
</evidence>
<evidence type="ECO:0000256" key="3">
    <source>
        <dbReference type="ARBA" id="ARBA00022679"/>
    </source>
</evidence>
<dbReference type="Pfam" id="PF21089">
    <property type="entry name" value="PKS_DH_N"/>
    <property type="match status" value="1"/>
</dbReference>
<feature type="domain" description="Ketosynthase family 3 (KS3)" evidence="8">
    <location>
        <begin position="32"/>
        <end position="460"/>
    </location>
</feature>
<dbReference type="Pfam" id="PF16197">
    <property type="entry name" value="KAsynt_C_assoc"/>
    <property type="match status" value="1"/>
</dbReference>
<dbReference type="InterPro" id="IPR049900">
    <property type="entry name" value="PKS_mFAS_DH"/>
</dbReference>
<dbReference type="InterPro" id="IPR050091">
    <property type="entry name" value="PKS_NRPS_Biosynth_Enz"/>
</dbReference>
<dbReference type="GO" id="GO:0006633">
    <property type="term" value="P:fatty acid biosynthetic process"/>
    <property type="evidence" value="ECO:0007669"/>
    <property type="project" value="TreeGrafter"/>
</dbReference>
<dbReference type="SUPFAM" id="SSF51735">
    <property type="entry name" value="NAD(P)-binding Rossmann-fold domains"/>
    <property type="match status" value="2"/>
</dbReference>
<dbReference type="InterPro" id="IPR014043">
    <property type="entry name" value="Acyl_transferase_dom"/>
</dbReference>
<dbReference type="Gene3D" id="3.40.47.10">
    <property type="match status" value="1"/>
</dbReference>
<accession>D5UX38</accession>
<keyword evidence="3 10" id="KW-0808">Transferase</keyword>
<dbReference type="InterPro" id="IPR001227">
    <property type="entry name" value="Ac_transferase_dom_sf"/>
</dbReference>
<feature type="domain" description="Carrier" evidence="7">
    <location>
        <begin position="1692"/>
        <end position="1767"/>
    </location>
</feature>
<dbReference type="InterPro" id="IPR020806">
    <property type="entry name" value="PKS_PP-bd"/>
</dbReference>
<dbReference type="InterPro" id="IPR057326">
    <property type="entry name" value="KR_dom"/>
</dbReference>
<sequence>MSEEKLRSYLLKVTEDLQKTKRELDRTRAEATEPIAIVGMGCRYPGGVDTPEGLWRLVRDRVDAVTPFPADRGWDLDGLYDPDPDAVGTSYAREGGFLADVAGFDAPFFGISRREAIAMDPQQRLLLEVAWEALEHAGIAPASLAGTSTGVFAGVMYQDYGRRLAFPPPEVEGYLGAGGSGSIASGRIAYVLGLEGPAVTVDTACSSSLVAARHAMTSLRQGESSLALVTGSMVMSTPVAFVDFARQRGLAADGRCKAFSDGADGTGWGEGVGVLVLERLSSARRNGRRVLALLEGAAINQDGASSGLTAPSGPSQQRVIRAALADARITADDVDVVEGHGTGTSLGDPIEAQAVLATYGAGRSAGLPPLVLGSLKSNIAHTQAAAGVGGIIKMVMSLQNATIPATLHADTASTRVDWDSGRVELATEARPWPAHPDRPRRAAVSSFGFSGTNAHVIVREAPTDDAAPPAPEPTPDAVPEVEPPAVPLIVSGKGQRALAAQLDKLADFVTGEATSIPPDTRAADIAYSCATTRSALSHRWAATVPVGASPAVIAERLRAGADEIRSAPPRQVPPSGRTAYLFSGQGSQAVGMGAELAHTYPVFAAAAEEIGAEIARQTGIDIAAIMFGDPAVYAAELASTRISQLALLTHEVAMYRLLESWSLTADYLIGHSIGEIAAAYVAGVFTLPDVVKVVAARGELMGSTAPGVMVSVRVDEREVADALAAAARTGAPGVAIAAVNGPRATVISGAAQDVAAVLSQPVAAAWKTKRLDTAHAFHSPAMESVAERFGEILAGVTMSAPRRKVISTVTGAPAAAADGDLVTPEYWVSHLLGSVRFGAAVTSALDNGVTRMLEVGPDAALTSLARAADTERPLTAHPTQKRHQPQAVQLLDAVGALHASGADVNWEAVFGPHHPRRVPLPTYAFQRERLWLEDGGADHVGGRERLAHPILTSATEHPGSGDIIVSGSLSPTRIPWLREHAVAGTPILPGTGFLDLALSAATHIGADVIETLTIAAPLSVADEVSIRIVIAPPDADDARREVRIYSRDPGPLAAEPWRLHATGVLGGSAAHDGDVDSGGGEGKRLAVEGMYQRFADNGFDYGPAFRAVVDASETTGVVHATVRLAPGLPQAGHALHPVFADAALHPIALSTALLSVTDGRGRMPFEFTGVRRYGHPSGATPTSGRVRLEATGPDSVAVRIADDHGAPVVTIESLVLRAASPAATGDGAVGEFFTVAQRPLPDAPASGAARIGALGPDPAGIGELLDRSGVHVEAYADIPVLIDILGTGALPPPAVYAVIDLADRGTARARQLRERLCETADLLRAWVTTEELAATPLVLVIPPSGDSALVAGVRGLIRSAQNENPGQIRVVTLDSVERLGAAPLLTALTAAEHPELTIADDGTVRAPELEPLAVSATGSSAWATRWSVGTVVVTGANGALATELATHLVREHRVTSLVLCSRRGGSAPGAAGAATTLSELGASVRHLALDVGDADAVATALGPLATEITAVVHAAGVIDDATLAGVDADRLDRVLTPKADGALALRSVLPHADLVLFSSAAGTLGGVGQGAYAAANSWLDGFAADPPAGAGRVISLAWGPWSDDHGTDPDDAPRPNRSGLRAYTVPGGLAAFDGALSHVHGTGQGGALVLLRVDRAGLRANSGSAVPLLARMVPQRRRTVPRSHEAAAAEKKRPSDVLHRELAVVLGFAPDAEVEAGAALSDLGFDSLTAVDLRNRLTRELGVRLPATLVFDHETIDDLGTYLDGLIDDTSTSGTSPATTSGEDVAAEPGGGLLLPIYNQVFTSGKWTETFAFLRSAAALRPEFSGPADIAEGLPRIATLAPAVAGAAHLYCLPSCIAMGGIHQYARIASALRGKRGVSAVGIPGFGVGESIPASIDAVVAVQGEAIAAHAQAVGSDPVLLGSSAGGWFAAAVAAYLENTARTVAGVVLVDTYLPQSNLVDQFGLALMDGMAEREGTFVTLTDERLSAMGWYLDMWKHWQPDSLSTPTLLARATEPLSAGLAELGTDWRASWPHRHHAIDIRGNHFSMLEQHSADSAAAIDEWISSAVDADRKGRVLS</sequence>
<dbReference type="EMBL" id="CP001966">
    <property type="protein sequence ID" value="ADG80057.1"/>
    <property type="molecule type" value="Genomic_DNA"/>
</dbReference>
<dbReference type="Pfam" id="PF00975">
    <property type="entry name" value="Thioesterase"/>
    <property type="match status" value="1"/>
</dbReference>
<dbReference type="InterPro" id="IPR029058">
    <property type="entry name" value="AB_hydrolase_fold"/>
</dbReference>
<feature type="region of interest" description="N-terminal hotdog fold" evidence="5">
    <location>
        <begin position="948"/>
        <end position="1072"/>
    </location>
</feature>
<organism evidence="10 11">
    <name type="scientific">Tsukamurella paurometabola (strain ATCC 8368 / DSM 20162 / CCUG 35730 / CIP 100753 / JCM 10117 / KCTC 9821 / NBRC 16120 / NCIMB 702349 / NCTC 13040)</name>
    <name type="common">Corynebacterium paurometabolum</name>
    <dbReference type="NCBI Taxonomy" id="521096"/>
    <lineage>
        <taxon>Bacteria</taxon>
        <taxon>Bacillati</taxon>
        <taxon>Actinomycetota</taxon>
        <taxon>Actinomycetes</taxon>
        <taxon>Mycobacteriales</taxon>
        <taxon>Tsukamurellaceae</taxon>
        <taxon>Tsukamurella</taxon>
    </lineage>
</organism>
<dbReference type="Gene3D" id="1.10.1200.10">
    <property type="entry name" value="ACP-like"/>
    <property type="match status" value="1"/>
</dbReference>
<reference evidence="10 11" key="2">
    <citation type="journal article" date="2011" name="Stand. Genomic Sci.">
        <title>Complete genome sequence of Tsukamurella paurometabola type strain (no. 33).</title>
        <authorList>
            <person name="Munk A.C."/>
            <person name="Lapidus A."/>
            <person name="Lucas S."/>
            <person name="Nolan M."/>
            <person name="Tice H."/>
            <person name="Cheng J.F."/>
            <person name="Del Rio T.G."/>
            <person name="Goodwin L."/>
            <person name="Pitluck S."/>
            <person name="Liolios K."/>
            <person name="Huntemann M."/>
            <person name="Ivanova N."/>
            <person name="Mavromatis K."/>
            <person name="Mikhailova N."/>
            <person name="Pati A."/>
            <person name="Chen A."/>
            <person name="Palaniappan K."/>
            <person name="Tapia R."/>
            <person name="Han C."/>
            <person name="Land M."/>
            <person name="Hauser L."/>
            <person name="Chang Y.J."/>
            <person name="Jeffries C.D."/>
            <person name="Brettin T."/>
            <person name="Yasawong M."/>
            <person name="Brambilla E.M."/>
            <person name="Rohde M."/>
            <person name="Sikorski J."/>
            <person name="Goker M."/>
            <person name="Detter J.C."/>
            <person name="Woyke T."/>
            <person name="Bristow J."/>
            <person name="Eisen J.A."/>
            <person name="Markowitz V."/>
            <person name="Hugenholtz P."/>
            <person name="Kyrpides N.C."/>
            <person name="Klenk H.P."/>
        </authorList>
    </citation>
    <scope>NUCLEOTIDE SEQUENCE [LARGE SCALE GENOMIC DNA]</scope>
    <source>
        <strain evidence="11">ATCC 8368 / DSM 20162 / CCUG 35730 / CIP 100753 / JCM 10117 / KCTC 9821 / NBRC 16120 / NCIMB 702349 / NCTC 13040</strain>
    </source>
</reference>
<dbReference type="Pfam" id="PF00550">
    <property type="entry name" value="PP-binding"/>
    <property type="match status" value="1"/>
</dbReference>
<dbReference type="eggNOG" id="COG3319">
    <property type="taxonomic scope" value="Bacteria"/>
</dbReference>
<dbReference type="HOGENOM" id="CLU_000022_35_2_11"/>
<dbReference type="InterPro" id="IPR016039">
    <property type="entry name" value="Thiolase-like"/>
</dbReference>
<dbReference type="GO" id="GO:0004312">
    <property type="term" value="F:fatty acid synthase activity"/>
    <property type="evidence" value="ECO:0007669"/>
    <property type="project" value="TreeGrafter"/>
</dbReference>
<dbReference type="RefSeq" id="WP_013128054.1">
    <property type="nucleotide sequence ID" value="NC_014158.1"/>
</dbReference>
<dbReference type="SMART" id="SM00826">
    <property type="entry name" value="PKS_DH"/>
    <property type="match status" value="1"/>
</dbReference>
<dbReference type="KEGG" id="tpr:Tpau_3476"/>
<dbReference type="SMART" id="SM01294">
    <property type="entry name" value="PKS_PP_betabranch"/>
    <property type="match status" value="1"/>
</dbReference>
<dbReference type="PROSITE" id="PS50075">
    <property type="entry name" value="CARRIER"/>
    <property type="match status" value="1"/>
</dbReference>
<dbReference type="InterPro" id="IPR013968">
    <property type="entry name" value="PKS_KR"/>
</dbReference>
<dbReference type="PANTHER" id="PTHR43775">
    <property type="entry name" value="FATTY ACID SYNTHASE"/>
    <property type="match status" value="1"/>
</dbReference>
<dbReference type="SUPFAM" id="SSF55048">
    <property type="entry name" value="Probable ACP-binding domain of malonyl-CoA ACP transacylase"/>
    <property type="match status" value="1"/>
</dbReference>
<dbReference type="InterPro" id="IPR009081">
    <property type="entry name" value="PP-bd_ACP"/>
</dbReference>
<evidence type="ECO:0000256" key="5">
    <source>
        <dbReference type="PROSITE-ProRule" id="PRU01363"/>
    </source>
</evidence>
<dbReference type="InterPro" id="IPR006162">
    <property type="entry name" value="Ppantetheine_attach_site"/>
</dbReference>
<evidence type="ECO:0000259" key="8">
    <source>
        <dbReference type="PROSITE" id="PS52004"/>
    </source>
</evidence>
<feature type="region of interest" description="C-terminal hotdog fold" evidence="5">
    <location>
        <begin position="1082"/>
        <end position="1225"/>
    </location>
</feature>
<dbReference type="Pfam" id="PF02801">
    <property type="entry name" value="Ketoacyl-synt_C"/>
    <property type="match status" value="1"/>
</dbReference>
<dbReference type="EC" id="2.3.1.94" evidence="10"/>
<dbReference type="InterPro" id="IPR020807">
    <property type="entry name" value="PKS_DH"/>
</dbReference>
<dbReference type="PANTHER" id="PTHR43775:SF51">
    <property type="entry name" value="INACTIVE PHENOLPHTHIOCEROL SYNTHESIS POLYKETIDE SYNTHASE TYPE I PKS1-RELATED"/>
    <property type="match status" value="1"/>
</dbReference>
<dbReference type="STRING" id="521096.Tpau_3476"/>
<evidence type="ECO:0000313" key="10">
    <source>
        <dbReference type="EMBL" id="ADG80057.1"/>
    </source>
</evidence>
<dbReference type="CDD" id="cd08956">
    <property type="entry name" value="KR_3_FAS_SDR_x"/>
    <property type="match status" value="1"/>
</dbReference>
<dbReference type="PROSITE" id="PS52004">
    <property type="entry name" value="KS3_2"/>
    <property type="match status" value="1"/>
</dbReference>
<dbReference type="SMART" id="SM00824">
    <property type="entry name" value="PKS_TE"/>
    <property type="match status" value="1"/>
</dbReference>
<dbReference type="Gene3D" id="3.10.129.110">
    <property type="entry name" value="Polyketide synthase dehydratase"/>
    <property type="match status" value="1"/>
</dbReference>
<dbReference type="InterPro" id="IPR014031">
    <property type="entry name" value="Ketoacyl_synth_C"/>
</dbReference>
<feature type="region of interest" description="Disordered" evidence="6">
    <location>
        <begin position="463"/>
        <end position="482"/>
    </location>
</feature>
<protein>
    <submittedName>
        <fullName evidence="10">6-deoxyerythronolide-B synthase</fullName>
        <ecNumber evidence="10">2.3.1.94</ecNumber>
    </submittedName>
</protein>
<dbReference type="SMART" id="SM00827">
    <property type="entry name" value="PKS_AT"/>
    <property type="match status" value="1"/>
</dbReference>
<evidence type="ECO:0000259" key="9">
    <source>
        <dbReference type="PROSITE" id="PS52019"/>
    </source>
</evidence>
<dbReference type="InterPro" id="IPR049552">
    <property type="entry name" value="PKS_DH_N"/>
</dbReference>
<dbReference type="Proteomes" id="UP000001213">
    <property type="component" value="Chromosome"/>
</dbReference>
<dbReference type="GO" id="GO:0031177">
    <property type="term" value="F:phosphopantetheine binding"/>
    <property type="evidence" value="ECO:0007669"/>
    <property type="project" value="InterPro"/>
</dbReference>
<dbReference type="InterPro" id="IPR036736">
    <property type="entry name" value="ACP-like_sf"/>
</dbReference>
<dbReference type="GO" id="GO:0047879">
    <property type="term" value="F:erythronolide synthase activity"/>
    <property type="evidence" value="ECO:0007669"/>
    <property type="project" value="UniProtKB-EC"/>
</dbReference>
<dbReference type="Pfam" id="PF14765">
    <property type="entry name" value="PS-DH"/>
    <property type="match status" value="1"/>
</dbReference>
<keyword evidence="1" id="KW-0596">Phosphopantetheine</keyword>
<dbReference type="InterPro" id="IPR001031">
    <property type="entry name" value="Thioesterase"/>
</dbReference>
<dbReference type="InterPro" id="IPR016035">
    <property type="entry name" value="Acyl_Trfase/lysoPLipase"/>
</dbReference>
<dbReference type="SMART" id="SM00823">
    <property type="entry name" value="PKS_PP"/>
    <property type="match status" value="1"/>
</dbReference>
<dbReference type="Gene3D" id="3.40.50.720">
    <property type="entry name" value="NAD(P)-binding Rossmann-like Domain"/>
    <property type="match status" value="1"/>
</dbReference>
<dbReference type="Pfam" id="PF08659">
    <property type="entry name" value="KR"/>
    <property type="match status" value="1"/>
</dbReference>
<keyword evidence="11" id="KW-1185">Reference proteome</keyword>
<feature type="compositionally biased region" description="Pro residues" evidence="6">
    <location>
        <begin position="468"/>
        <end position="482"/>
    </location>
</feature>
<evidence type="ECO:0000256" key="6">
    <source>
        <dbReference type="SAM" id="MobiDB-lite"/>
    </source>
</evidence>
<dbReference type="Gene3D" id="3.40.50.1820">
    <property type="entry name" value="alpha/beta hydrolase"/>
    <property type="match status" value="1"/>
</dbReference>
<feature type="active site" description="Proton acceptor; for dehydratase activity" evidence="5">
    <location>
        <position position="980"/>
    </location>
</feature>
<feature type="active site" description="Proton donor; for dehydratase activity" evidence="5">
    <location>
        <position position="1141"/>
    </location>
</feature>
<evidence type="ECO:0000256" key="2">
    <source>
        <dbReference type="ARBA" id="ARBA00022553"/>
    </source>
</evidence>
<dbReference type="eggNOG" id="COG4221">
    <property type="taxonomic scope" value="Bacteria"/>
</dbReference>
<reference evidence="11" key="1">
    <citation type="submission" date="2010-03" db="EMBL/GenBank/DDBJ databases">
        <title>The complete chromosome of Tsukamurella paurometabola DSM 20162.</title>
        <authorList>
            <consortium name="US DOE Joint Genome Institute (JGI-PGF)"/>
            <person name="Lucas S."/>
            <person name="Copeland A."/>
            <person name="Lapidus A."/>
            <person name="Glavina del Rio T."/>
            <person name="Dalin E."/>
            <person name="Tice H."/>
            <person name="Bruce D."/>
            <person name="Goodwin L."/>
            <person name="Pitluck S."/>
            <person name="Kyrpides N."/>
            <person name="Mavromatis K."/>
            <person name="Ivanova N."/>
            <person name="Mikhailova N."/>
            <person name="Munk A.C."/>
            <person name="Brettin T."/>
            <person name="Detter J.C."/>
            <person name="Tapia R."/>
            <person name="Han C."/>
            <person name="Larimer F."/>
            <person name="Land M."/>
            <person name="Hauser L."/>
            <person name="Markowitz V."/>
            <person name="Cheng J.-F."/>
            <person name="Hugenholtz P."/>
            <person name="Woyke T."/>
            <person name="Wu D."/>
            <person name="Jando M."/>
            <person name="Brambilla E."/>
            <person name="Klenk H.-P."/>
            <person name="Eisen J.A."/>
        </authorList>
    </citation>
    <scope>NUCLEOTIDE SEQUENCE [LARGE SCALE GENOMIC DNA]</scope>
    <source>
        <strain evidence="11">ATCC 8368 / DSM 20162 / CCUG 35730 / CIP 100753 / JCM 10117 / KCTC 9821 / NBRC 16120 / NCIMB 702349 / NCTC 13040</strain>
    </source>
</reference>
<evidence type="ECO:0000256" key="1">
    <source>
        <dbReference type="ARBA" id="ARBA00022450"/>
    </source>
</evidence>
<dbReference type="PROSITE" id="PS52019">
    <property type="entry name" value="PKS_MFAS_DH"/>
    <property type="match status" value="1"/>
</dbReference>
<dbReference type="InterPro" id="IPR049551">
    <property type="entry name" value="PKS_DH_C"/>
</dbReference>
<gene>
    <name evidence="10" type="ordered locus">Tpau_3476</name>
</gene>
<dbReference type="FunFam" id="3.40.47.10:FF:000019">
    <property type="entry name" value="Polyketide synthase type I"/>
    <property type="match status" value="1"/>
</dbReference>
<dbReference type="Gene3D" id="3.30.70.3290">
    <property type="match status" value="1"/>
</dbReference>
<evidence type="ECO:0000313" key="11">
    <source>
        <dbReference type="Proteomes" id="UP000001213"/>
    </source>
</evidence>
<keyword evidence="2" id="KW-0597">Phosphoprotein</keyword>
<dbReference type="InterPro" id="IPR032821">
    <property type="entry name" value="PKS_assoc"/>
</dbReference>
<dbReference type="SUPFAM" id="SSF52151">
    <property type="entry name" value="FabD/lysophospholipase-like"/>
    <property type="match status" value="1"/>
</dbReference>
<dbReference type="eggNOG" id="COG3321">
    <property type="taxonomic scope" value="Bacteria"/>
</dbReference>
<dbReference type="SUPFAM" id="SSF53901">
    <property type="entry name" value="Thiolase-like"/>
    <property type="match status" value="1"/>
</dbReference>
<dbReference type="CDD" id="cd00833">
    <property type="entry name" value="PKS"/>
    <property type="match status" value="1"/>
</dbReference>
<dbReference type="Gene3D" id="3.40.366.10">
    <property type="entry name" value="Malonyl-Coenzyme A Acyl Carrier Protein, domain 2"/>
    <property type="match status" value="1"/>
</dbReference>
<dbReference type="Pfam" id="PF00109">
    <property type="entry name" value="ketoacyl-synt"/>
    <property type="match status" value="1"/>
</dbReference>
<dbReference type="InterPro" id="IPR014030">
    <property type="entry name" value="Ketoacyl_synth_N"/>
</dbReference>
<dbReference type="SUPFAM" id="SSF53474">
    <property type="entry name" value="alpha/beta-Hydrolases"/>
    <property type="match status" value="1"/>
</dbReference>
<dbReference type="InterPro" id="IPR016036">
    <property type="entry name" value="Malonyl_transacylase_ACP-bd"/>
</dbReference>
<dbReference type="SMART" id="SM00822">
    <property type="entry name" value="PKS_KR"/>
    <property type="match status" value="1"/>
</dbReference>
<name>D5UX38_TSUPD</name>
<evidence type="ECO:0000256" key="4">
    <source>
        <dbReference type="ARBA" id="ARBA00023315"/>
    </source>
</evidence>
<dbReference type="PROSITE" id="PS00012">
    <property type="entry name" value="PHOSPHOPANTETHEINE"/>
    <property type="match status" value="1"/>
</dbReference>